<proteinExistence type="predicted"/>
<protein>
    <submittedName>
        <fullName evidence="1">Uncharacterized protein</fullName>
    </submittedName>
</protein>
<dbReference type="Proteomes" id="UP001172159">
    <property type="component" value="Unassembled WGS sequence"/>
</dbReference>
<comment type="caution">
    <text evidence="1">The sequence shown here is derived from an EMBL/GenBank/DDBJ whole genome shotgun (WGS) entry which is preliminary data.</text>
</comment>
<keyword evidence="2" id="KW-1185">Reference proteome</keyword>
<accession>A0AA40AIQ9</accession>
<evidence type="ECO:0000313" key="2">
    <source>
        <dbReference type="Proteomes" id="UP001172159"/>
    </source>
</evidence>
<name>A0AA40AIQ9_9PEZI</name>
<evidence type="ECO:0000313" key="1">
    <source>
        <dbReference type="EMBL" id="KAK0716592.1"/>
    </source>
</evidence>
<dbReference type="EMBL" id="JAUKTV010000014">
    <property type="protein sequence ID" value="KAK0716592.1"/>
    <property type="molecule type" value="Genomic_DNA"/>
</dbReference>
<dbReference type="AlphaFoldDB" id="A0AA40AIQ9"/>
<organism evidence="1 2">
    <name type="scientific">Apiosordaria backusii</name>
    <dbReference type="NCBI Taxonomy" id="314023"/>
    <lineage>
        <taxon>Eukaryota</taxon>
        <taxon>Fungi</taxon>
        <taxon>Dikarya</taxon>
        <taxon>Ascomycota</taxon>
        <taxon>Pezizomycotina</taxon>
        <taxon>Sordariomycetes</taxon>
        <taxon>Sordariomycetidae</taxon>
        <taxon>Sordariales</taxon>
        <taxon>Lasiosphaeriaceae</taxon>
        <taxon>Apiosordaria</taxon>
    </lineage>
</organism>
<gene>
    <name evidence="1" type="ORF">B0T21DRAFT_415308</name>
</gene>
<sequence length="233" mass="27260">MFYAEIDDELRRWVEATYLLTIHMSTLHITRSTTRQLWHASKIFTYAKGLDGIWDGHDKPATLEEALEDLEFVKSQLDTVLDFVHQKGLTNAKQKPPEREIGIVVSRLLRNDSTTNDDLDNAMFKFLGPIRDLSNINHKDALEEAFKVVLVTRNWSHVRQFKTTNRHERHDRQFDELLKGLIDRRSRTGREWDMKQEYTELVAEAEYLEGKGIQGWFEQSRKALETLLGLSTD</sequence>
<reference evidence="1" key="1">
    <citation type="submission" date="2023-06" db="EMBL/GenBank/DDBJ databases">
        <title>Genome-scale phylogeny and comparative genomics of the fungal order Sordariales.</title>
        <authorList>
            <consortium name="Lawrence Berkeley National Laboratory"/>
            <person name="Hensen N."/>
            <person name="Bonometti L."/>
            <person name="Westerberg I."/>
            <person name="Brannstrom I.O."/>
            <person name="Guillou S."/>
            <person name="Cros-Aarteil S."/>
            <person name="Calhoun S."/>
            <person name="Haridas S."/>
            <person name="Kuo A."/>
            <person name="Mondo S."/>
            <person name="Pangilinan J."/>
            <person name="Riley R."/>
            <person name="Labutti K."/>
            <person name="Andreopoulos B."/>
            <person name="Lipzen A."/>
            <person name="Chen C."/>
            <person name="Yanf M."/>
            <person name="Daum C."/>
            <person name="Ng V."/>
            <person name="Clum A."/>
            <person name="Steindorff A."/>
            <person name="Ohm R."/>
            <person name="Martin F."/>
            <person name="Silar P."/>
            <person name="Natvig D."/>
            <person name="Lalanne C."/>
            <person name="Gautier V."/>
            <person name="Ament-Velasquez S.L."/>
            <person name="Kruys A."/>
            <person name="Hutchinson M.I."/>
            <person name="Powell A.J."/>
            <person name="Barry K."/>
            <person name="Miller A.N."/>
            <person name="Grigoriev I.V."/>
            <person name="Debuchy R."/>
            <person name="Gladieux P."/>
            <person name="Thoren M.H."/>
            <person name="Johannesson H."/>
        </authorList>
    </citation>
    <scope>NUCLEOTIDE SEQUENCE</scope>
    <source>
        <strain evidence="1">CBS 540.89</strain>
    </source>
</reference>